<sequence>MKLAADSRRKVSSMTNMATSSDLTITCDEFLLFQESLKKLRLIDDRIIHALNTTVPTITFEKDINATNQCKVLYENLIQAHNDRKSSIHNCINVISDNVNTLKDQRSNSPDDLNVLKELRRVQTNLRLLQSELTVEEVVRDRSLKVFYERCRIAYKPPKHLS</sequence>
<evidence type="ECO:0000256" key="3">
    <source>
        <dbReference type="ARBA" id="ARBA00030733"/>
    </source>
</evidence>
<comment type="similarity">
    <text evidence="1">Belongs to the MIX23 family.</text>
</comment>
<evidence type="ECO:0000313" key="4">
    <source>
        <dbReference type="EMBL" id="KOF98062.1"/>
    </source>
</evidence>
<dbReference type="KEGG" id="obi:106879438"/>
<proteinExistence type="inferred from homology"/>
<dbReference type="PANTHER" id="PTHR31905">
    <property type="entry name" value="COILED-COIL DOMAIN-CONTAINING PROTEIN 58"/>
    <property type="match status" value="1"/>
</dbReference>
<accession>A0A0L8I9D3</accession>
<dbReference type="InterPro" id="IPR019171">
    <property type="entry name" value="MIX23"/>
</dbReference>
<dbReference type="OrthoDB" id="5593818at2759"/>
<dbReference type="GO" id="GO:0005758">
    <property type="term" value="C:mitochondrial intermembrane space"/>
    <property type="evidence" value="ECO:0007669"/>
    <property type="project" value="InterPro"/>
</dbReference>
<protein>
    <recommendedName>
        <fullName evidence="2">Protein MIX23</fullName>
    </recommendedName>
    <alternativeName>
        <fullName evidence="3">Coiled-coil domain-containing protein 58</fullName>
    </alternativeName>
</protein>
<dbReference type="PANTHER" id="PTHR31905:SF2">
    <property type="entry name" value="PROTEIN MIX23"/>
    <property type="match status" value="1"/>
</dbReference>
<dbReference type="Pfam" id="PF09774">
    <property type="entry name" value="MIX23"/>
    <property type="match status" value="1"/>
</dbReference>
<dbReference type="EMBL" id="KQ416223">
    <property type="protein sequence ID" value="KOF98062.1"/>
    <property type="molecule type" value="Genomic_DNA"/>
</dbReference>
<evidence type="ECO:0000256" key="2">
    <source>
        <dbReference type="ARBA" id="ARBA00024228"/>
    </source>
</evidence>
<organism evidence="4">
    <name type="scientific">Octopus bimaculoides</name>
    <name type="common">California two-spotted octopus</name>
    <dbReference type="NCBI Taxonomy" id="37653"/>
    <lineage>
        <taxon>Eukaryota</taxon>
        <taxon>Metazoa</taxon>
        <taxon>Spiralia</taxon>
        <taxon>Lophotrochozoa</taxon>
        <taxon>Mollusca</taxon>
        <taxon>Cephalopoda</taxon>
        <taxon>Coleoidea</taxon>
        <taxon>Octopodiformes</taxon>
        <taxon>Octopoda</taxon>
        <taxon>Incirrata</taxon>
        <taxon>Octopodidae</taxon>
        <taxon>Octopus</taxon>
    </lineage>
</organism>
<dbReference type="AlphaFoldDB" id="A0A0L8I9D3"/>
<dbReference type="OMA" id="CRYFEPP"/>
<gene>
    <name evidence="4" type="ORF">OCBIM_22027389mg</name>
</gene>
<name>A0A0L8I9D3_OCTBM</name>
<dbReference type="STRING" id="37653.A0A0L8I9D3"/>
<reference evidence="4" key="1">
    <citation type="submission" date="2015-07" db="EMBL/GenBank/DDBJ databases">
        <title>MeaNS - Measles Nucleotide Surveillance Program.</title>
        <authorList>
            <person name="Tran T."/>
            <person name="Druce J."/>
        </authorList>
    </citation>
    <scope>NUCLEOTIDE SEQUENCE</scope>
    <source>
        <strain evidence="4">UCB-OBI-ISO-001</strain>
        <tissue evidence="4">Gonad</tissue>
    </source>
</reference>
<evidence type="ECO:0000256" key="1">
    <source>
        <dbReference type="ARBA" id="ARBA00024204"/>
    </source>
</evidence>